<evidence type="ECO:0000256" key="1">
    <source>
        <dbReference type="SAM" id="Coils"/>
    </source>
</evidence>
<protein>
    <recommendedName>
        <fullName evidence="3">M23ase beta-sheet core domain-containing protein</fullName>
    </recommendedName>
</protein>
<feature type="signal peptide" evidence="2">
    <location>
        <begin position="1"/>
        <end position="30"/>
    </location>
</feature>
<dbReference type="Pfam" id="PF01551">
    <property type="entry name" value="Peptidase_M23"/>
    <property type="match status" value="1"/>
</dbReference>
<dbReference type="PANTHER" id="PTHR21666:SF270">
    <property type="entry name" value="MUREIN HYDROLASE ACTIVATOR ENVC"/>
    <property type="match status" value="1"/>
</dbReference>
<dbReference type="RefSeq" id="WP_072559122.1">
    <property type="nucleotide sequence ID" value="NZ_CP018154.1"/>
</dbReference>
<dbReference type="InterPro" id="IPR011055">
    <property type="entry name" value="Dup_hybrid_motif"/>
</dbReference>
<evidence type="ECO:0000256" key="2">
    <source>
        <dbReference type="SAM" id="SignalP"/>
    </source>
</evidence>
<organism evidence="4 5">
    <name type="scientific">Sphingorhabdus lutea</name>
    <dbReference type="NCBI Taxonomy" id="1913578"/>
    <lineage>
        <taxon>Bacteria</taxon>
        <taxon>Pseudomonadati</taxon>
        <taxon>Pseudomonadota</taxon>
        <taxon>Alphaproteobacteria</taxon>
        <taxon>Sphingomonadales</taxon>
        <taxon>Sphingomonadaceae</taxon>
        <taxon>Sphingorhabdus</taxon>
    </lineage>
</organism>
<keyword evidence="1" id="KW-0175">Coiled coil</keyword>
<dbReference type="CDD" id="cd12797">
    <property type="entry name" value="M23_peptidase"/>
    <property type="match status" value="1"/>
</dbReference>
<dbReference type="KEGG" id="sphl:LPB140_06345"/>
<dbReference type="InterPro" id="IPR016047">
    <property type="entry name" value="M23ase_b-sheet_dom"/>
</dbReference>
<dbReference type="GO" id="GO:0004222">
    <property type="term" value="F:metalloendopeptidase activity"/>
    <property type="evidence" value="ECO:0007669"/>
    <property type="project" value="TreeGrafter"/>
</dbReference>
<dbReference type="AlphaFoldDB" id="A0A1L3JBH6"/>
<feature type="coiled-coil region" evidence="1">
    <location>
        <begin position="37"/>
        <end position="113"/>
    </location>
</feature>
<dbReference type="STRING" id="1913578.LPB140_06345"/>
<feature type="domain" description="M23ase beta-sheet core" evidence="3">
    <location>
        <begin position="302"/>
        <end position="390"/>
    </location>
</feature>
<name>A0A1L3JBH6_9SPHN</name>
<feature type="chain" id="PRO_5012566469" description="M23ase beta-sheet core domain-containing protein" evidence="2">
    <location>
        <begin position="31"/>
        <end position="397"/>
    </location>
</feature>
<dbReference type="InterPro" id="IPR050570">
    <property type="entry name" value="Cell_wall_metabolism_enzyme"/>
</dbReference>
<reference evidence="4 5" key="1">
    <citation type="submission" date="2016-11" db="EMBL/GenBank/DDBJ databases">
        <title>Sphingorhabdus sp. LPB0140, isolated from marine environment.</title>
        <authorList>
            <person name="Kim E."/>
            <person name="Yi H."/>
        </authorList>
    </citation>
    <scope>NUCLEOTIDE SEQUENCE [LARGE SCALE GENOMIC DNA]</scope>
    <source>
        <strain evidence="4 5">LPB0140</strain>
    </source>
</reference>
<dbReference type="Gene3D" id="2.70.70.10">
    <property type="entry name" value="Glucose Permease (Domain IIA)"/>
    <property type="match status" value="1"/>
</dbReference>
<accession>A0A1L3JBH6</accession>
<keyword evidence="5" id="KW-1185">Reference proteome</keyword>
<keyword evidence="2" id="KW-0732">Signal</keyword>
<evidence type="ECO:0000313" key="5">
    <source>
        <dbReference type="Proteomes" id="UP000242561"/>
    </source>
</evidence>
<gene>
    <name evidence="4" type="ORF">LPB140_06345</name>
</gene>
<dbReference type="Proteomes" id="UP000242561">
    <property type="component" value="Chromosome"/>
</dbReference>
<dbReference type="PANTHER" id="PTHR21666">
    <property type="entry name" value="PEPTIDASE-RELATED"/>
    <property type="match status" value="1"/>
</dbReference>
<proteinExistence type="predicted"/>
<dbReference type="SUPFAM" id="SSF51261">
    <property type="entry name" value="Duplicated hybrid motif"/>
    <property type="match status" value="1"/>
</dbReference>
<dbReference type="EMBL" id="CP018154">
    <property type="protein sequence ID" value="APG62468.1"/>
    <property type="molecule type" value="Genomic_DNA"/>
</dbReference>
<evidence type="ECO:0000313" key="4">
    <source>
        <dbReference type="EMBL" id="APG62468.1"/>
    </source>
</evidence>
<evidence type="ECO:0000259" key="3">
    <source>
        <dbReference type="Pfam" id="PF01551"/>
    </source>
</evidence>
<sequence>MAFYPNSTVKKIVKSSVILAVVLMCNPVAAAINAVSVDSERSALIEAKKKAEAARKRAEKLQEQADNSQYEADKLAAKRAAAQAEVEASRAEVDAAKARLAILNSQLQHAQAALNEANNPNLRLNAALLQLAKQPRTMLFTRTSSIKNYARTRAILSAIEPQILRRTAKLRAAIATKRKLLNNRQAALNLLSASRKALAEEEAKLAILASGAQKKAGQFRADAALELDQAILEGERARDIVDRIDNIEKSDIVAAELAKLSGPTLRKEGRQRPAIMPDIYQMPVKGQIFFGFGEISINGYRERGLGLMVDAGSKIKAPAGGKISYAGNYRGYGNIVIIDHGAGWSTLVTGMASLNIRKADVVTKGENIGVSPNETAMIRVELRRNGRNMDVAAMIAQ</sequence>